<feature type="coiled-coil region" evidence="1">
    <location>
        <begin position="77"/>
        <end position="155"/>
    </location>
</feature>
<protein>
    <submittedName>
        <fullName evidence="3">Uncharacterized protein</fullName>
    </submittedName>
</protein>
<feature type="region of interest" description="Disordered" evidence="2">
    <location>
        <begin position="216"/>
        <end position="244"/>
    </location>
</feature>
<dbReference type="EMBL" id="JARJCW010000112">
    <property type="protein sequence ID" value="KAJ7193056.1"/>
    <property type="molecule type" value="Genomic_DNA"/>
</dbReference>
<dbReference type="Proteomes" id="UP001219525">
    <property type="component" value="Unassembled WGS sequence"/>
</dbReference>
<proteinExistence type="predicted"/>
<reference evidence="3" key="1">
    <citation type="submission" date="2023-03" db="EMBL/GenBank/DDBJ databases">
        <title>Massive genome expansion in bonnet fungi (Mycena s.s.) driven by repeated elements and novel gene families across ecological guilds.</title>
        <authorList>
            <consortium name="Lawrence Berkeley National Laboratory"/>
            <person name="Harder C.B."/>
            <person name="Miyauchi S."/>
            <person name="Viragh M."/>
            <person name="Kuo A."/>
            <person name="Thoen E."/>
            <person name="Andreopoulos B."/>
            <person name="Lu D."/>
            <person name="Skrede I."/>
            <person name="Drula E."/>
            <person name="Henrissat B."/>
            <person name="Morin E."/>
            <person name="Kohler A."/>
            <person name="Barry K."/>
            <person name="LaButti K."/>
            <person name="Morin E."/>
            <person name="Salamov A."/>
            <person name="Lipzen A."/>
            <person name="Mereny Z."/>
            <person name="Hegedus B."/>
            <person name="Baldrian P."/>
            <person name="Stursova M."/>
            <person name="Weitz H."/>
            <person name="Taylor A."/>
            <person name="Grigoriev I.V."/>
            <person name="Nagy L.G."/>
            <person name="Martin F."/>
            <person name="Kauserud H."/>
        </authorList>
    </citation>
    <scope>NUCLEOTIDE SEQUENCE</scope>
    <source>
        <strain evidence="3">9144</strain>
    </source>
</reference>
<gene>
    <name evidence="3" type="ORF">GGX14DRAFT_577573</name>
</gene>
<comment type="caution">
    <text evidence="3">The sequence shown here is derived from an EMBL/GenBank/DDBJ whole genome shotgun (WGS) entry which is preliminary data.</text>
</comment>
<sequence length="244" mass="27498">MPAMHTVKYQNRWNPKKKRCGTQLANCFGSNAGFSALTSRPSARNKENTPTSPSSSHNAASPYRRTPTNLITSDDALLALRLRSKTYENRCRNLTRRVSRSVLVIIKNRKKQLEQRVQDLQKELNATRKSTSTYSASLQRQLNDALAELDNRKQNEIKLHARNLVLTRKQGALSKKVAQVPPLSKLKKQELANVVVGALERWLPRVASGEVLQMGFQVSRESEPENEPVESEEDDDDAGYGDQD</sequence>
<keyword evidence="1" id="KW-0175">Coiled coil</keyword>
<evidence type="ECO:0000256" key="2">
    <source>
        <dbReference type="SAM" id="MobiDB-lite"/>
    </source>
</evidence>
<accession>A0AAD6URI6</accession>
<organism evidence="3 4">
    <name type="scientific">Mycena pura</name>
    <dbReference type="NCBI Taxonomy" id="153505"/>
    <lineage>
        <taxon>Eukaryota</taxon>
        <taxon>Fungi</taxon>
        <taxon>Dikarya</taxon>
        <taxon>Basidiomycota</taxon>
        <taxon>Agaricomycotina</taxon>
        <taxon>Agaricomycetes</taxon>
        <taxon>Agaricomycetidae</taxon>
        <taxon>Agaricales</taxon>
        <taxon>Marasmiineae</taxon>
        <taxon>Mycenaceae</taxon>
        <taxon>Mycena</taxon>
    </lineage>
</organism>
<feature type="region of interest" description="Disordered" evidence="2">
    <location>
        <begin position="35"/>
        <end position="68"/>
    </location>
</feature>
<feature type="compositionally biased region" description="Acidic residues" evidence="2">
    <location>
        <begin position="224"/>
        <end position="244"/>
    </location>
</feature>
<keyword evidence="4" id="KW-1185">Reference proteome</keyword>
<evidence type="ECO:0000313" key="3">
    <source>
        <dbReference type="EMBL" id="KAJ7193056.1"/>
    </source>
</evidence>
<evidence type="ECO:0000256" key="1">
    <source>
        <dbReference type="SAM" id="Coils"/>
    </source>
</evidence>
<dbReference type="AlphaFoldDB" id="A0AAD6URI6"/>
<feature type="compositionally biased region" description="Polar residues" evidence="2">
    <location>
        <begin position="35"/>
        <end position="59"/>
    </location>
</feature>
<evidence type="ECO:0000313" key="4">
    <source>
        <dbReference type="Proteomes" id="UP001219525"/>
    </source>
</evidence>
<name>A0AAD6URI6_9AGAR</name>